<dbReference type="Pfam" id="PF00072">
    <property type="entry name" value="Response_reg"/>
    <property type="match status" value="1"/>
</dbReference>
<dbReference type="Proteomes" id="UP000292307">
    <property type="component" value="Chromosome"/>
</dbReference>
<dbReference type="AlphaFoldDB" id="A0A411WXN8"/>
<dbReference type="PROSITE" id="PS50110">
    <property type="entry name" value="RESPONSE_REGULATORY"/>
    <property type="match status" value="1"/>
</dbReference>
<gene>
    <name evidence="5" type="ORF">EYF70_11825</name>
    <name evidence="4" type="ORF">GCM10007387_17020</name>
</gene>
<protein>
    <submittedName>
        <fullName evidence="4">Response regulator</fullName>
    </submittedName>
</protein>
<feature type="modified residue" description="4-aspartylphosphate" evidence="2">
    <location>
        <position position="54"/>
    </location>
</feature>
<evidence type="ECO:0000313" key="4">
    <source>
        <dbReference type="EMBL" id="GGY35535.1"/>
    </source>
</evidence>
<organism evidence="4 7">
    <name type="scientific">Pseudoduganella albidiflava</name>
    <dbReference type="NCBI Taxonomy" id="321983"/>
    <lineage>
        <taxon>Bacteria</taxon>
        <taxon>Pseudomonadati</taxon>
        <taxon>Pseudomonadota</taxon>
        <taxon>Betaproteobacteria</taxon>
        <taxon>Burkholderiales</taxon>
        <taxon>Oxalobacteraceae</taxon>
        <taxon>Telluria group</taxon>
        <taxon>Pseudoduganella</taxon>
    </lineage>
</organism>
<reference evidence="5 6" key="2">
    <citation type="submission" date="2019-02" db="EMBL/GenBank/DDBJ databases">
        <title>Draft Genome Sequences of Six Type Strains of the Genus Massilia.</title>
        <authorList>
            <person name="Miess H."/>
            <person name="Frediansyhah A."/>
            <person name="Gross H."/>
        </authorList>
    </citation>
    <scope>NUCLEOTIDE SEQUENCE [LARGE SCALE GENOMIC DNA]</scope>
    <source>
        <strain evidence="5 6">DSM 17472</strain>
    </source>
</reference>
<dbReference type="InterPro" id="IPR011006">
    <property type="entry name" value="CheY-like_superfamily"/>
</dbReference>
<evidence type="ECO:0000313" key="6">
    <source>
        <dbReference type="Proteomes" id="UP000292307"/>
    </source>
</evidence>
<keyword evidence="6" id="KW-1185">Reference proteome</keyword>
<dbReference type="EMBL" id="BMWV01000003">
    <property type="protein sequence ID" value="GGY35535.1"/>
    <property type="molecule type" value="Genomic_DNA"/>
</dbReference>
<evidence type="ECO:0000256" key="1">
    <source>
        <dbReference type="ARBA" id="ARBA00022553"/>
    </source>
</evidence>
<dbReference type="InterPro" id="IPR050595">
    <property type="entry name" value="Bact_response_regulator"/>
</dbReference>
<dbReference type="Proteomes" id="UP000628442">
    <property type="component" value="Unassembled WGS sequence"/>
</dbReference>
<proteinExistence type="predicted"/>
<dbReference type="Gene3D" id="3.40.50.2300">
    <property type="match status" value="1"/>
</dbReference>
<dbReference type="EMBL" id="CP036401">
    <property type="protein sequence ID" value="QBI01460.1"/>
    <property type="molecule type" value="Genomic_DNA"/>
</dbReference>
<reference evidence="4" key="3">
    <citation type="submission" date="2022-12" db="EMBL/GenBank/DDBJ databases">
        <authorList>
            <person name="Sun Q."/>
            <person name="Kim S."/>
        </authorList>
    </citation>
    <scope>NUCLEOTIDE SEQUENCE</scope>
    <source>
        <strain evidence="4">KCTC 12343</strain>
    </source>
</reference>
<dbReference type="OrthoDB" id="8964771at2"/>
<dbReference type="SUPFAM" id="SSF52172">
    <property type="entry name" value="CheY-like"/>
    <property type="match status" value="1"/>
</dbReference>
<evidence type="ECO:0000256" key="2">
    <source>
        <dbReference type="PROSITE-ProRule" id="PRU00169"/>
    </source>
</evidence>
<name>A0A411WXN8_9BURK</name>
<evidence type="ECO:0000313" key="7">
    <source>
        <dbReference type="Proteomes" id="UP000628442"/>
    </source>
</evidence>
<dbReference type="InterPro" id="IPR001789">
    <property type="entry name" value="Sig_transdc_resp-reg_receiver"/>
</dbReference>
<feature type="domain" description="Response regulatory" evidence="3">
    <location>
        <begin position="7"/>
        <end position="119"/>
    </location>
</feature>
<sequence>MSLSDQEVCIVDDDASVRTAVSSLVRSLGLRARLFASAEEFLAAGCAADLVISDLQMPGISGIELLELLRGRADQVPFIVITAFLQDAVKGRATQAGAACVLGKPFRADALIGCIERALATGPDHTHV</sequence>
<keyword evidence="1 2" id="KW-0597">Phosphoprotein</keyword>
<dbReference type="SMART" id="SM00448">
    <property type="entry name" value="REC"/>
    <property type="match status" value="1"/>
</dbReference>
<dbReference type="GO" id="GO:0000160">
    <property type="term" value="P:phosphorelay signal transduction system"/>
    <property type="evidence" value="ECO:0007669"/>
    <property type="project" value="InterPro"/>
</dbReference>
<evidence type="ECO:0000259" key="3">
    <source>
        <dbReference type="PROSITE" id="PS50110"/>
    </source>
</evidence>
<dbReference type="PANTHER" id="PTHR44591">
    <property type="entry name" value="STRESS RESPONSE REGULATOR PROTEIN 1"/>
    <property type="match status" value="1"/>
</dbReference>
<evidence type="ECO:0000313" key="5">
    <source>
        <dbReference type="EMBL" id="QBI01460.1"/>
    </source>
</evidence>
<dbReference type="RefSeq" id="WP_131145582.1">
    <property type="nucleotide sequence ID" value="NZ_BMWV01000003.1"/>
</dbReference>
<reference evidence="4" key="1">
    <citation type="journal article" date="2014" name="Int. J. Syst. Evol. Microbiol.">
        <title>Complete genome sequence of Corynebacterium casei LMG S-19264T (=DSM 44701T), isolated from a smear-ripened cheese.</title>
        <authorList>
            <consortium name="US DOE Joint Genome Institute (JGI-PGF)"/>
            <person name="Walter F."/>
            <person name="Albersmeier A."/>
            <person name="Kalinowski J."/>
            <person name="Ruckert C."/>
        </authorList>
    </citation>
    <scope>NUCLEOTIDE SEQUENCE</scope>
    <source>
        <strain evidence="4">KCTC 12343</strain>
    </source>
</reference>
<accession>A0A411WXN8</accession>
<dbReference type="PANTHER" id="PTHR44591:SF25">
    <property type="entry name" value="CHEMOTAXIS TWO-COMPONENT RESPONSE REGULATOR"/>
    <property type="match status" value="1"/>
</dbReference>